<dbReference type="AlphaFoldDB" id="X6N822"/>
<feature type="non-terminal residue" evidence="1">
    <location>
        <position position="1"/>
    </location>
</feature>
<proteinExistence type="predicted"/>
<name>X6N822_RETFI</name>
<protein>
    <submittedName>
        <fullName evidence="1">Uncharacterized protein</fullName>
    </submittedName>
</protein>
<gene>
    <name evidence="1" type="ORF">RFI_15757</name>
</gene>
<accession>X6N822</accession>
<dbReference type="EMBL" id="ASPP01011614">
    <property type="protein sequence ID" value="ETO21447.1"/>
    <property type="molecule type" value="Genomic_DNA"/>
</dbReference>
<organism evidence="1 2">
    <name type="scientific">Reticulomyxa filosa</name>
    <dbReference type="NCBI Taxonomy" id="46433"/>
    <lineage>
        <taxon>Eukaryota</taxon>
        <taxon>Sar</taxon>
        <taxon>Rhizaria</taxon>
        <taxon>Retaria</taxon>
        <taxon>Foraminifera</taxon>
        <taxon>Monothalamids</taxon>
        <taxon>Reticulomyxidae</taxon>
        <taxon>Reticulomyxa</taxon>
    </lineage>
</organism>
<reference evidence="1 2" key="1">
    <citation type="journal article" date="2013" name="Curr. Biol.">
        <title>The Genome of the Foraminiferan Reticulomyxa filosa.</title>
        <authorList>
            <person name="Glockner G."/>
            <person name="Hulsmann N."/>
            <person name="Schleicher M."/>
            <person name="Noegel A.A."/>
            <person name="Eichinger L."/>
            <person name="Gallinger C."/>
            <person name="Pawlowski J."/>
            <person name="Sierra R."/>
            <person name="Euteneuer U."/>
            <person name="Pillet L."/>
            <person name="Moustafa A."/>
            <person name="Platzer M."/>
            <person name="Groth M."/>
            <person name="Szafranski K."/>
            <person name="Schliwa M."/>
        </authorList>
    </citation>
    <scope>NUCLEOTIDE SEQUENCE [LARGE SCALE GENOMIC DNA]</scope>
</reference>
<sequence>ACPIKKKNKFITTPPLSVPKKKKLQIIEIGDFSSTAKVFFFLKKVKKLFYVVICLQDRDKAKFDLKKGIEKKGKIKKELEKKEKKGQLEKRKIKKMKKI</sequence>
<evidence type="ECO:0000313" key="2">
    <source>
        <dbReference type="Proteomes" id="UP000023152"/>
    </source>
</evidence>
<keyword evidence="2" id="KW-1185">Reference proteome</keyword>
<dbReference type="Proteomes" id="UP000023152">
    <property type="component" value="Unassembled WGS sequence"/>
</dbReference>
<evidence type="ECO:0000313" key="1">
    <source>
        <dbReference type="EMBL" id="ETO21447.1"/>
    </source>
</evidence>
<comment type="caution">
    <text evidence="1">The sequence shown here is derived from an EMBL/GenBank/DDBJ whole genome shotgun (WGS) entry which is preliminary data.</text>
</comment>